<dbReference type="InterPro" id="IPR036188">
    <property type="entry name" value="FAD/NAD-bd_sf"/>
</dbReference>
<evidence type="ECO:0000313" key="2">
    <source>
        <dbReference type="Proteomes" id="UP000233551"/>
    </source>
</evidence>
<organism evidence="1 2">
    <name type="scientific">Punica granatum</name>
    <name type="common">Pomegranate</name>
    <dbReference type="NCBI Taxonomy" id="22663"/>
    <lineage>
        <taxon>Eukaryota</taxon>
        <taxon>Viridiplantae</taxon>
        <taxon>Streptophyta</taxon>
        <taxon>Embryophyta</taxon>
        <taxon>Tracheophyta</taxon>
        <taxon>Spermatophyta</taxon>
        <taxon>Magnoliopsida</taxon>
        <taxon>eudicotyledons</taxon>
        <taxon>Gunneridae</taxon>
        <taxon>Pentapetalae</taxon>
        <taxon>rosids</taxon>
        <taxon>malvids</taxon>
        <taxon>Myrtales</taxon>
        <taxon>Lythraceae</taxon>
        <taxon>Punica</taxon>
    </lineage>
</organism>
<dbReference type="InterPro" id="IPR050464">
    <property type="entry name" value="Zeta_carotene_desat/Oxidored"/>
</dbReference>
<keyword evidence="2" id="KW-1185">Reference proteome</keyword>
<gene>
    <name evidence="1" type="ORF">CRG98_029663</name>
</gene>
<comment type="caution">
    <text evidence="1">The sequence shown here is derived from an EMBL/GenBank/DDBJ whole genome shotgun (WGS) entry which is preliminary data.</text>
</comment>
<accession>A0A2I0J1P0</accession>
<dbReference type="GO" id="GO:0016491">
    <property type="term" value="F:oxidoreductase activity"/>
    <property type="evidence" value="ECO:0007669"/>
    <property type="project" value="TreeGrafter"/>
</dbReference>
<evidence type="ECO:0000313" key="1">
    <source>
        <dbReference type="EMBL" id="PKI49943.1"/>
    </source>
</evidence>
<reference evidence="1 2" key="1">
    <citation type="submission" date="2017-11" db="EMBL/GenBank/DDBJ databases">
        <title>De-novo sequencing of pomegranate (Punica granatum L.) genome.</title>
        <authorList>
            <person name="Akparov Z."/>
            <person name="Amiraslanov A."/>
            <person name="Hajiyeva S."/>
            <person name="Abbasov M."/>
            <person name="Kaur K."/>
            <person name="Hamwieh A."/>
            <person name="Solovyev V."/>
            <person name="Salamov A."/>
            <person name="Braich B."/>
            <person name="Kosarev P."/>
            <person name="Mahmoud A."/>
            <person name="Hajiyev E."/>
            <person name="Babayeva S."/>
            <person name="Izzatullayeva V."/>
            <person name="Mammadov A."/>
            <person name="Mammadov A."/>
            <person name="Sharifova S."/>
            <person name="Ojaghi J."/>
            <person name="Eynullazada K."/>
            <person name="Bayramov B."/>
            <person name="Abdulazimova A."/>
            <person name="Shahmuradov I."/>
        </authorList>
    </citation>
    <scope>NUCLEOTIDE SEQUENCE [LARGE SCALE GENOMIC DNA]</scope>
    <source>
        <strain evidence="2">cv. AG2017</strain>
        <tissue evidence="1">Leaf</tissue>
    </source>
</reference>
<dbReference type="PANTHER" id="PTHR42923">
    <property type="entry name" value="PROTOPORPHYRINOGEN OXIDASE"/>
    <property type="match status" value="1"/>
</dbReference>
<name>A0A2I0J1P0_PUNGR</name>
<dbReference type="EMBL" id="PGOL01002169">
    <property type="protein sequence ID" value="PKI49943.1"/>
    <property type="molecule type" value="Genomic_DNA"/>
</dbReference>
<dbReference type="PANTHER" id="PTHR42923:SF24">
    <property type="entry name" value="OS04G0560500 PROTEIN"/>
    <property type="match status" value="1"/>
</dbReference>
<dbReference type="AlphaFoldDB" id="A0A2I0J1P0"/>
<dbReference type="Gene3D" id="3.50.50.60">
    <property type="entry name" value="FAD/NAD(P)-binding domain"/>
    <property type="match status" value="1"/>
</dbReference>
<evidence type="ECO:0008006" key="3">
    <source>
        <dbReference type="Google" id="ProtNLM"/>
    </source>
</evidence>
<proteinExistence type="predicted"/>
<dbReference type="Proteomes" id="UP000233551">
    <property type="component" value="Unassembled WGS sequence"/>
</dbReference>
<protein>
    <recommendedName>
        <fullName evidence="3">Amine oxidase domain-containing protein</fullName>
    </recommendedName>
</protein>
<sequence>MLAAPWRVMRAGPAFFGSSGNGGNGRRRRAEALQVCSNGGTADGEQKVVEKKKKKGVVVGSGWAGLGAAYHLCKQGFDVTVLEDSNDFGSSDDVGIQGFWYPYKNIFSLVDGLGLEPFTGWMKSAHSFRLSVQVEFPIFQDLPQLPSPLGTSAIDFDNTDNAWRKYDPITARELFRQSGCSERLYENVFAPLLQVGLFAPPEQCSSAAALAMLYYLVLAHQKDVDVKWCRGTRRAKIFQPWINSMRTDCCEFLTLHTGDEFLKVLNLAGVDVLSVELELDKKINIANASNACAGFDDCFGWTFFDLNALHDEHKDDHAQVIETDFVSHPYLLPLVDELLVGKITSYLSKFIAGLENATVVDRKIRRFPRSLTHFLLGSYKYMMRGATSFPNLFIAGDWIISRHGSWSQEKAYVTGLEAENLVIDYLGDGEFARIVPVEEDEPHIQALRSLNRSLDQFRAQLPFSDFFVQ</sequence>
<dbReference type="SUPFAM" id="SSF51905">
    <property type="entry name" value="FAD/NAD(P)-binding domain"/>
    <property type="match status" value="1"/>
</dbReference>
<dbReference type="Pfam" id="PF13450">
    <property type="entry name" value="NAD_binding_8"/>
    <property type="match status" value="1"/>
</dbReference>
<dbReference type="STRING" id="22663.A0A2I0J1P0"/>